<reference evidence="1" key="1">
    <citation type="journal article" date="2023" name="Antibiotics">
        <title>Genomic Characterization of Antibiotic-Resistant Campylobacterales Isolated from Chilean Poultry Meat.</title>
        <authorList>
            <person name="Concha-Toloza M."/>
            <person name="Lopez-Cantillo M."/>
            <person name="Molina-Mora J.A."/>
            <person name="Collado L."/>
        </authorList>
    </citation>
    <scope>NUCLEOTIDE SEQUENCE</scope>
    <source>
        <strain evidence="1">FR1p153A2</strain>
    </source>
</reference>
<comment type="caution">
    <text evidence="1">The sequence shown here is derived from an EMBL/GenBank/DDBJ whole genome shotgun (WGS) entry which is preliminary data.</text>
</comment>
<dbReference type="AlphaFoldDB" id="A0AAW6VKM6"/>
<evidence type="ECO:0000313" key="2">
    <source>
        <dbReference type="Proteomes" id="UP001237501"/>
    </source>
</evidence>
<accession>A0AAW6VKM6</accession>
<proteinExistence type="predicted"/>
<gene>
    <name evidence="1" type="ORF">PT517_11315</name>
</gene>
<protein>
    <submittedName>
        <fullName evidence="1">Uncharacterized protein</fullName>
    </submittedName>
</protein>
<dbReference type="RefSeq" id="WP_152060133.1">
    <property type="nucleotide sequence ID" value="NZ_CABVSN010000016.1"/>
</dbReference>
<dbReference type="EMBL" id="JAQTJK010000018">
    <property type="protein sequence ID" value="MDK2042366.1"/>
    <property type="molecule type" value="Genomic_DNA"/>
</dbReference>
<name>A0AAW6VKM6_9BACT</name>
<organism evidence="1 2">
    <name type="scientific">Aliarcobacter butzleri</name>
    <dbReference type="NCBI Taxonomy" id="28197"/>
    <lineage>
        <taxon>Bacteria</taxon>
        <taxon>Pseudomonadati</taxon>
        <taxon>Campylobacterota</taxon>
        <taxon>Epsilonproteobacteria</taxon>
        <taxon>Campylobacterales</taxon>
        <taxon>Arcobacteraceae</taxon>
        <taxon>Aliarcobacter</taxon>
    </lineage>
</organism>
<reference evidence="1" key="2">
    <citation type="submission" date="2023-02" db="EMBL/GenBank/DDBJ databases">
        <authorList>
            <person name="Concha-Toloza M."/>
            <person name="Lopez-Cantillo M."/>
            <person name="Molina-Mora J."/>
            <person name="Collado L."/>
        </authorList>
    </citation>
    <scope>NUCLEOTIDE SEQUENCE</scope>
    <source>
        <strain evidence="1">FR1p153A2</strain>
    </source>
</reference>
<sequence>MSIDIIDSTRIKNEYKNKQENSSSWSIKFNSFFKDVDNHLAKVYKDIHNGDEFQGLFKWRTIGDEIVYFSQIKNILHIMEHINAAITFSNEFNKIGKNSLNVKLTSWIAGFPVNNALFYEKDQKLLTHNTRKIRNYSDINFLGPCIDTGFRIAKFSYLNKFVLSIDLALIILCFINQNKDLKEKYNFRFYFDNEQNVKGINNGKYPIIWLNLSEKDSLDFILEKNNNCCTLKLYEYCLEYMNKNKIYKPFVFGNEIDIFIPSKQYENELEKVKQVLKYNEMESPDENEPLNMNNPSKINLSDIDTNIF</sequence>
<dbReference type="Proteomes" id="UP001237501">
    <property type="component" value="Unassembled WGS sequence"/>
</dbReference>
<evidence type="ECO:0000313" key="1">
    <source>
        <dbReference type="EMBL" id="MDK2042366.1"/>
    </source>
</evidence>